<feature type="domain" description="Peptidase S1" evidence="3">
    <location>
        <begin position="43"/>
        <end position="294"/>
    </location>
</feature>
<dbReference type="PANTHER" id="PTHR24256">
    <property type="entry name" value="TRYPTASE-RELATED"/>
    <property type="match status" value="1"/>
</dbReference>
<dbReference type="AlphaFoldDB" id="T1I216"/>
<dbReference type="EMBL" id="ACPB03000291">
    <property type="status" value="NOT_ANNOTATED_CDS"/>
    <property type="molecule type" value="Genomic_DNA"/>
</dbReference>
<dbReference type="Gene3D" id="2.40.10.10">
    <property type="entry name" value="Trypsin-like serine proteases"/>
    <property type="match status" value="1"/>
</dbReference>
<dbReference type="InterPro" id="IPR001254">
    <property type="entry name" value="Trypsin_dom"/>
</dbReference>
<dbReference type="Proteomes" id="UP000015103">
    <property type="component" value="Unassembled WGS sequence"/>
</dbReference>
<dbReference type="STRING" id="13249.T1I216"/>
<evidence type="ECO:0000259" key="3">
    <source>
        <dbReference type="PROSITE" id="PS50240"/>
    </source>
</evidence>
<comment type="similarity">
    <text evidence="2">Belongs to the peptidase S1 family. CLIP subfamily.</text>
</comment>
<dbReference type="SUPFAM" id="SSF50494">
    <property type="entry name" value="Trypsin-like serine proteases"/>
    <property type="match status" value="1"/>
</dbReference>
<dbReference type="VEuPathDB" id="VectorBase:RPRC010336"/>
<keyword evidence="1" id="KW-1015">Disulfide bond</keyword>
<keyword evidence="5" id="KW-1185">Reference proteome</keyword>
<dbReference type="InterPro" id="IPR051487">
    <property type="entry name" value="Ser/Thr_Proteases_Immune/Dev"/>
</dbReference>
<dbReference type="PROSITE" id="PS50240">
    <property type="entry name" value="TRYPSIN_DOM"/>
    <property type="match status" value="1"/>
</dbReference>
<dbReference type="HOGENOM" id="CLU_1181496_0_0_1"/>
<evidence type="ECO:0000256" key="1">
    <source>
        <dbReference type="ARBA" id="ARBA00023157"/>
    </source>
</evidence>
<dbReference type="InterPro" id="IPR009003">
    <property type="entry name" value="Peptidase_S1_PA"/>
</dbReference>
<organism evidence="4 5">
    <name type="scientific">Rhodnius prolixus</name>
    <name type="common">Triatomid bug</name>
    <dbReference type="NCBI Taxonomy" id="13249"/>
    <lineage>
        <taxon>Eukaryota</taxon>
        <taxon>Metazoa</taxon>
        <taxon>Ecdysozoa</taxon>
        <taxon>Arthropoda</taxon>
        <taxon>Hexapoda</taxon>
        <taxon>Insecta</taxon>
        <taxon>Pterygota</taxon>
        <taxon>Neoptera</taxon>
        <taxon>Paraneoptera</taxon>
        <taxon>Hemiptera</taxon>
        <taxon>Heteroptera</taxon>
        <taxon>Panheteroptera</taxon>
        <taxon>Cimicomorpha</taxon>
        <taxon>Reduviidae</taxon>
        <taxon>Triatominae</taxon>
        <taxon>Rhodnius</taxon>
    </lineage>
</organism>
<dbReference type="SMART" id="SM00020">
    <property type="entry name" value="Tryp_SPc"/>
    <property type="match status" value="1"/>
</dbReference>
<sequence>MFLYSLLYFVFVVNEMLDKYIVFQICSIIFNCILIHCQDGTEIYGQVANDRKKYASEVGLIRYNKGSETVYCTGTIINSEWLVTSRHCFQSGTEIGTVLVNALSSKDKEAKSIRFSQVVVHGDFQEAEGINDVALVKTESHMDAAMEGVNFAYLMKNNWPGGLRYNRSCRIVHYVRSEGSSEIKLYKDDVFAEAGPSACKCKNFGYAKQPPLGLFQQEAICANSKIKEFSCYTHTEAPLFCSDELVGIGHLVIDCDSTELNYQENIKICKNGRKNLNTFTAIHTHKEWMKSKGIKFPQKNLRGKAANINSLLNLILASAGLCFKMT</sequence>
<evidence type="ECO:0000313" key="5">
    <source>
        <dbReference type="Proteomes" id="UP000015103"/>
    </source>
</evidence>
<dbReference type="InParanoid" id="T1I216"/>
<reference evidence="4" key="1">
    <citation type="submission" date="2015-05" db="UniProtKB">
        <authorList>
            <consortium name="EnsemblMetazoa"/>
        </authorList>
    </citation>
    <scope>IDENTIFICATION</scope>
</reference>
<evidence type="ECO:0000256" key="2">
    <source>
        <dbReference type="ARBA" id="ARBA00024195"/>
    </source>
</evidence>
<dbReference type="EnsemblMetazoa" id="RPRC010336-RA">
    <property type="protein sequence ID" value="RPRC010336-PA"/>
    <property type="gene ID" value="RPRC010336"/>
</dbReference>
<accession>T1I216</accession>
<dbReference type="Pfam" id="PF00089">
    <property type="entry name" value="Trypsin"/>
    <property type="match status" value="1"/>
</dbReference>
<evidence type="ECO:0000313" key="4">
    <source>
        <dbReference type="EnsemblMetazoa" id="RPRC010336-PA"/>
    </source>
</evidence>
<dbReference type="GO" id="GO:0004252">
    <property type="term" value="F:serine-type endopeptidase activity"/>
    <property type="evidence" value="ECO:0007669"/>
    <property type="project" value="InterPro"/>
</dbReference>
<proteinExistence type="inferred from homology"/>
<protein>
    <submittedName>
        <fullName evidence="4">Peptidase S1 domain-containing protein</fullName>
    </submittedName>
</protein>
<name>T1I216_RHOPR</name>
<dbReference type="GO" id="GO:0006508">
    <property type="term" value="P:proteolysis"/>
    <property type="evidence" value="ECO:0007669"/>
    <property type="project" value="InterPro"/>
</dbReference>
<dbReference type="InterPro" id="IPR043504">
    <property type="entry name" value="Peptidase_S1_PA_chymotrypsin"/>
</dbReference>